<dbReference type="OrthoDB" id="7554925at2"/>
<name>A0A4Q2IW24_9SPHN</name>
<dbReference type="Proteomes" id="UP000292347">
    <property type="component" value="Unassembled WGS sequence"/>
</dbReference>
<proteinExistence type="predicted"/>
<organism evidence="1 2">
    <name type="scientific">Sphingomonas desiccabilis</name>
    <dbReference type="NCBI Taxonomy" id="429134"/>
    <lineage>
        <taxon>Bacteria</taxon>
        <taxon>Pseudomonadati</taxon>
        <taxon>Pseudomonadota</taxon>
        <taxon>Alphaproteobacteria</taxon>
        <taxon>Sphingomonadales</taxon>
        <taxon>Sphingomonadaceae</taxon>
        <taxon>Sphingomonas</taxon>
    </lineage>
</organism>
<reference evidence="1 2" key="1">
    <citation type="submission" date="2019-01" db="EMBL/GenBank/DDBJ databases">
        <title>Sphingomonas mucosissima sp. nov. and Sphingomonas desiccabilis sp. nov., from biological soil crusts in the Colorado Plateau, USA.</title>
        <authorList>
            <person name="Zhu D."/>
        </authorList>
    </citation>
    <scope>NUCLEOTIDE SEQUENCE [LARGE SCALE GENOMIC DNA]</scope>
    <source>
        <strain evidence="1 2">CP1D</strain>
    </source>
</reference>
<protein>
    <recommendedName>
        <fullName evidence="3">Glycerophosphoryl diester phosphodiesterase membrane domain-containing protein</fullName>
    </recommendedName>
</protein>
<keyword evidence="2" id="KW-1185">Reference proteome</keyword>
<evidence type="ECO:0000313" key="1">
    <source>
        <dbReference type="EMBL" id="RXZ34636.1"/>
    </source>
</evidence>
<evidence type="ECO:0000313" key="2">
    <source>
        <dbReference type="Proteomes" id="UP000292347"/>
    </source>
</evidence>
<dbReference type="AlphaFoldDB" id="A0A4Q2IW24"/>
<accession>A0A4Q2IW24</accession>
<sequence>MKLNMAAVVGGAWTLWRRERALLLPLAGVFLVVPTMAATIWMVVPEASDPAAPADAATLIQSMQAYLYANLHWLLLQTLLGLFGTGTILALFLDSSRPTVGGAMGVALRRFPALLVAQIACQFAVVLGLMAFVLPGLYAVGRIFLIPAAIVAEPRRNAIEAMARGLQLTAGNGFALLGLQAVFYFAAQMVVALGSAFTSAGQGNAVAVALGALVAGVANGGMTLAYALLRVSAYAQASGSRG</sequence>
<gene>
    <name evidence="1" type="ORF">EO081_02865</name>
</gene>
<comment type="caution">
    <text evidence="1">The sequence shown here is derived from an EMBL/GenBank/DDBJ whole genome shotgun (WGS) entry which is preliminary data.</text>
</comment>
<dbReference type="RefSeq" id="WP_129340422.1">
    <property type="nucleotide sequence ID" value="NZ_JACIDD010000001.1"/>
</dbReference>
<dbReference type="EMBL" id="SDPT01000001">
    <property type="protein sequence ID" value="RXZ34636.1"/>
    <property type="molecule type" value="Genomic_DNA"/>
</dbReference>
<evidence type="ECO:0008006" key="3">
    <source>
        <dbReference type="Google" id="ProtNLM"/>
    </source>
</evidence>